<dbReference type="Proteomes" id="UP001277561">
    <property type="component" value="Unassembled WGS sequence"/>
</dbReference>
<keyword evidence="2" id="KW-0547">Nucleotide-binding</keyword>
<dbReference type="RefSeq" id="WP_320188516.1">
    <property type="nucleotide sequence ID" value="NZ_CP192764.1"/>
</dbReference>
<dbReference type="SUPFAM" id="SSF52540">
    <property type="entry name" value="P-loop containing nucleoside triphosphate hydrolases"/>
    <property type="match status" value="1"/>
</dbReference>
<dbReference type="EMBL" id="JAVRAD010000013">
    <property type="protein sequence ID" value="MDX8331970.1"/>
    <property type="molecule type" value="Genomic_DNA"/>
</dbReference>
<dbReference type="Gene3D" id="3.40.50.300">
    <property type="entry name" value="P-loop containing nucleotide triphosphate hydrolases"/>
    <property type="match status" value="1"/>
</dbReference>
<organism evidence="2 3">
    <name type="scientific">Agrobacterium rosae</name>
    <dbReference type="NCBI Taxonomy" id="1972867"/>
    <lineage>
        <taxon>Bacteria</taxon>
        <taxon>Pseudomonadati</taxon>
        <taxon>Pseudomonadota</taxon>
        <taxon>Alphaproteobacteria</taxon>
        <taxon>Hyphomicrobiales</taxon>
        <taxon>Rhizobiaceae</taxon>
        <taxon>Rhizobium/Agrobacterium group</taxon>
        <taxon>Agrobacterium</taxon>
    </lineage>
</organism>
<evidence type="ECO:0000313" key="2">
    <source>
        <dbReference type="EMBL" id="MDX8331970.1"/>
    </source>
</evidence>
<accession>A0ABU4W2G5</accession>
<keyword evidence="2" id="KW-0067">ATP-binding</keyword>
<proteinExistence type="predicted"/>
<sequence>MRGMAEGLSPEDARISRLMEAVETTYVNTSNDDIVGGEVRLLVRAASRTTRDGHVLIITGESGAGKSTTIHHHLNKIDSLRPRLDQYGDTLLPLVRVKAPPDCTMRELGYELLTQMGYDLKRDLTEPAVYRMVRERLKLLGTKIVFIDEFQHIFDAPKIKGVQHLTDTLKNLLQEEGYPIYVIVAGLPEIAGVVHRDPKEQMEGRTVVVNLPELSFDEHKELLVDVIHHFLRLAELELSVESSDEFLQRMLHAGRNRLGIIIRIVMFAIEDSLDRGDRTVGSEHWKRAYMRLAKRGRNVFDDPQWWTIVRSVMRDGSLGPELIAPTHPKMKRRST</sequence>
<name>A0ABU4W2G5_9HYPH</name>
<comment type="caution">
    <text evidence="2">The sequence shown here is derived from an EMBL/GenBank/DDBJ whole genome shotgun (WGS) entry which is preliminary data.</text>
</comment>
<feature type="domain" description="AAA+ ATPase" evidence="1">
    <location>
        <begin position="52"/>
        <end position="212"/>
    </location>
</feature>
<reference evidence="2" key="1">
    <citation type="journal article" date="2023" name="Phytobiomes J">
        <title>Deciphering the key players within the bacterial microbiota associated with aerial crown gall tumors on rhododendron: Insights into the gallobiome.</title>
        <authorList>
            <person name="Kuzmanovic N."/>
            <person name="Nesme J."/>
            <person name="Wolf J."/>
            <person name="Neumann-Schaal M."/>
            <person name="Petersen J."/>
            <person name="Fernandez-Gnecco G."/>
            <person name="Sproeer C."/>
            <person name="Bunk B."/>
            <person name="Overmann J."/>
            <person name="Sorensen S.J."/>
            <person name="Idczak E."/>
            <person name="Smalla K."/>
        </authorList>
    </citation>
    <scope>NUCLEOTIDE SEQUENCE [LARGE SCALE GENOMIC DNA]</scope>
    <source>
        <strain evidence="2">Rho-14.1</strain>
    </source>
</reference>
<gene>
    <name evidence="2" type="ORF">RMS29_22405</name>
</gene>
<dbReference type="InterPro" id="IPR003593">
    <property type="entry name" value="AAA+_ATPase"/>
</dbReference>
<dbReference type="InterPro" id="IPR027417">
    <property type="entry name" value="P-loop_NTPase"/>
</dbReference>
<dbReference type="InterPro" id="IPR008868">
    <property type="entry name" value="TniB"/>
</dbReference>
<dbReference type="SMART" id="SM00382">
    <property type="entry name" value="AAA"/>
    <property type="match status" value="1"/>
</dbReference>
<keyword evidence="3" id="KW-1185">Reference proteome</keyword>
<dbReference type="Pfam" id="PF05621">
    <property type="entry name" value="TniB"/>
    <property type="match status" value="1"/>
</dbReference>
<protein>
    <submittedName>
        <fullName evidence="2">ATP-binding protein</fullName>
    </submittedName>
</protein>
<evidence type="ECO:0000259" key="1">
    <source>
        <dbReference type="SMART" id="SM00382"/>
    </source>
</evidence>
<evidence type="ECO:0000313" key="3">
    <source>
        <dbReference type="Proteomes" id="UP001277561"/>
    </source>
</evidence>
<dbReference type="GO" id="GO:0005524">
    <property type="term" value="F:ATP binding"/>
    <property type="evidence" value="ECO:0007669"/>
    <property type="project" value="UniProtKB-KW"/>
</dbReference>